<accession>A0A9P1FGX1</accession>
<organism evidence="1">
    <name type="scientific">Cladocopium goreaui</name>
    <dbReference type="NCBI Taxonomy" id="2562237"/>
    <lineage>
        <taxon>Eukaryota</taxon>
        <taxon>Sar</taxon>
        <taxon>Alveolata</taxon>
        <taxon>Dinophyceae</taxon>
        <taxon>Suessiales</taxon>
        <taxon>Symbiodiniaceae</taxon>
        <taxon>Cladocopium</taxon>
    </lineage>
</organism>
<dbReference type="Pfam" id="PF10294">
    <property type="entry name" value="Methyltransf_16"/>
    <property type="match status" value="1"/>
</dbReference>
<dbReference type="AlphaFoldDB" id="A0A9P1FGX1"/>
<name>A0A9P1FGX1_9DINO</name>
<dbReference type="Gene3D" id="3.40.50.150">
    <property type="entry name" value="Vaccinia Virus protein VP39"/>
    <property type="match status" value="1"/>
</dbReference>
<dbReference type="EMBL" id="CAMXCT030000075">
    <property type="protein sequence ID" value="CAL4760744.1"/>
    <property type="molecule type" value="Genomic_DNA"/>
</dbReference>
<dbReference type="SUPFAM" id="SSF53335">
    <property type="entry name" value="S-adenosyl-L-methionine-dependent methyltransferases"/>
    <property type="match status" value="1"/>
</dbReference>
<dbReference type="PANTHER" id="PTHR14614">
    <property type="entry name" value="HEPATOCELLULAR CARCINOMA-ASSOCIATED ANTIGEN"/>
    <property type="match status" value="1"/>
</dbReference>
<dbReference type="InterPro" id="IPR029063">
    <property type="entry name" value="SAM-dependent_MTases_sf"/>
</dbReference>
<evidence type="ECO:0000313" key="2">
    <source>
        <dbReference type="EMBL" id="CAL1126807.1"/>
    </source>
</evidence>
<proteinExistence type="predicted"/>
<dbReference type="CDD" id="cd02440">
    <property type="entry name" value="AdoMet_MTases"/>
    <property type="match status" value="1"/>
</dbReference>
<sequence length="222" mass="24598">MVEREGGEQLLNVHEVREFDDDPCCIVWPAARVLLLWLQTNLEAQLGATLRGAKIIELGAGTGFLALSLANAGAQNILAVEGAEHGFMNLEHNISTSRTTAVTPLQWDWEKQPDIPSEVPPVLDLVLGSDIVYPRHYNGDALCGTVFRLLTRGLEVEPLVLLSLCDRAIISDSSTASSSLRVFLKHARSGRSRCPNFRSARKSFWQLWEPVRVANMKIQNQV</sequence>
<gene>
    <name evidence="1" type="ORF">C1SCF055_LOCUS1939</name>
</gene>
<dbReference type="InterPro" id="IPR019410">
    <property type="entry name" value="Methyltransf_16"/>
</dbReference>
<dbReference type="EMBL" id="CAMXCT020000075">
    <property type="protein sequence ID" value="CAL1126807.1"/>
    <property type="molecule type" value="Genomic_DNA"/>
</dbReference>
<dbReference type="PANTHER" id="PTHR14614:SF157">
    <property type="entry name" value="METHYLTRANSFERASE TYPE 12 DOMAIN-CONTAINING PROTEIN"/>
    <property type="match status" value="1"/>
</dbReference>
<protein>
    <submittedName>
        <fullName evidence="3">Caltractin</fullName>
    </submittedName>
</protein>
<dbReference type="Proteomes" id="UP001152797">
    <property type="component" value="Unassembled WGS sequence"/>
</dbReference>
<evidence type="ECO:0000313" key="3">
    <source>
        <dbReference type="EMBL" id="CAL4760744.1"/>
    </source>
</evidence>
<dbReference type="OrthoDB" id="411665at2759"/>
<evidence type="ECO:0000313" key="1">
    <source>
        <dbReference type="EMBL" id="CAI3973432.1"/>
    </source>
</evidence>
<evidence type="ECO:0000313" key="4">
    <source>
        <dbReference type="Proteomes" id="UP001152797"/>
    </source>
</evidence>
<reference evidence="1" key="1">
    <citation type="submission" date="2022-10" db="EMBL/GenBank/DDBJ databases">
        <authorList>
            <person name="Chen Y."/>
            <person name="Dougan E. K."/>
            <person name="Chan C."/>
            <person name="Rhodes N."/>
            <person name="Thang M."/>
        </authorList>
    </citation>
    <scope>NUCLEOTIDE SEQUENCE</scope>
</reference>
<dbReference type="EMBL" id="CAMXCT010000075">
    <property type="protein sequence ID" value="CAI3973432.1"/>
    <property type="molecule type" value="Genomic_DNA"/>
</dbReference>
<keyword evidence="4" id="KW-1185">Reference proteome</keyword>
<reference evidence="2" key="2">
    <citation type="submission" date="2024-04" db="EMBL/GenBank/DDBJ databases">
        <authorList>
            <person name="Chen Y."/>
            <person name="Shah S."/>
            <person name="Dougan E. K."/>
            <person name="Thang M."/>
            <person name="Chan C."/>
        </authorList>
    </citation>
    <scope>NUCLEOTIDE SEQUENCE [LARGE SCALE GENOMIC DNA]</scope>
</reference>
<comment type="caution">
    <text evidence="1">The sequence shown here is derived from an EMBL/GenBank/DDBJ whole genome shotgun (WGS) entry which is preliminary data.</text>
</comment>